<comment type="caution">
    <text evidence="2">The sequence shown here is derived from an EMBL/GenBank/DDBJ whole genome shotgun (WGS) entry which is preliminary data.</text>
</comment>
<keyword evidence="1" id="KW-0812">Transmembrane</keyword>
<evidence type="ECO:0000256" key="1">
    <source>
        <dbReference type="SAM" id="Phobius"/>
    </source>
</evidence>
<dbReference type="RefSeq" id="WP_367166510.1">
    <property type="nucleotide sequence ID" value="NZ_JBFKZN010000001.1"/>
</dbReference>
<reference evidence="2 3" key="1">
    <citation type="submission" date="2024-07" db="EMBL/GenBank/DDBJ databases">
        <authorList>
            <person name="Dulla G.F.J."/>
            <person name="Delorm J.G."/>
        </authorList>
    </citation>
    <scope>NUCLEOTIDE SEQUENCE [LARGE SCALE GENOMIC DNA]</scope>
    <source>
        <strain evidence="2 3">JGD 233</strain>
    </source>
</reference>
<protein>
    <submittedName>
        <fullName evidence="2">DUF943 family protein</fullName>
    </submittedName>
</protein>
<proteinExistence type="predicted"/>
<keyword evidence="1" id="KW-0472">Membrane</keyword>
<feature type="transmembrane region" description="Helical" evidence="1">
    <location>
        <begin position="7"/>
        <end position="28"/>
    </location>
</feature>
<keyword evidence="1" id="KW-1133">Transmembrane helix</keyword>
<evidence type="ECO:0000313" key="2">
    <source>
        <dbReference type="EMBL" id="MEW5287935.1"/>
    </source>
</evidence>
<name>A0ABV3MWK0_9GAMM</name>
<gene>
    <name evidence="2" type="ORF">ABW286_01785</name>
</gene>
<evidence type="ECO:0000313" key="3">
    <source>
        <dbReference type="Proteomes" id="UP001554567"/>
    </source>
</evidence>
<keyword evidence="3" id="KW-1185">Reference proteome</keyword>
<dbReference type="InterPro" id="IPR010351">
    <property type="entry name" value="DUF943"/>
</dbReference>
<dbReference type="Pfam" id="PF06092">
    <property type="entry name" value="DUF943"/>
    <property type="match status" value="1"/>
</dbReference>
<accession>A0ABV3MWK0</accession>
<organism evidence="2 3">
    <name type="scientific">Erwinia papayae</name>
    <dbReference type="NCBI Taxonomy" id="206499"/>
    <lineage>
        <taxon>Bacteria</taxon>
        <taxon>Pseudomonadati</taxon>
        <taxon>Pseudomonadota</taxon>
        <taxon>Gammaproteobacteria</taxon>
        <taxon>Enterobacterales</taxon>
        <taxon>Erwiniaceae</taxon>
        <taxon>Erwinia</taxon>
    </lineage>
</organism>
<sequence>MMFKYKASLFFLFIFAGVILFFSLWMAFRPVKIVAVHVDHHCSDILVRNFPFIDQGKIKWWLENKSILKEKYNIPRPDSNGTFMVVFWIFGNGYKESDGYDSLCFNDMNVPKNCIEKRRVFSVETGRNGSILFTSGDAVYRMDKKGKIVKRKN</sequence>
<dbReference type="EMBL" id="JBFKZN010000001">
    <property type="protein sequence ID" value="MEW5287935.1"/>
    <property type="molecule type" value="Genomic_DNA"/>
</dbReference>
<dbReference type="Proteomes" id="UP001554567">
    <property type="component" value="Unassembled WGS sequence"/>
</dbReference>